<reference evidence="1 2" key="1">
    <citation type="journal article" date="2016" name="ISME J.">
        <title>Global occurrence and heterogeneity of the Roseobacter-clade species Ruegeria mobilis.</title>
        <authorList>
            <person name="Sonnenschein E."/>
            <person name="Gram L."/>
        </authorList>
    </citation>
    <scope>NUCLEOTIDE SEQUENCE [LARGE SCALE GENOMIC DNA]</scope>
    <source>
        <strain evidence="1 2">F1926</strain>
        <plasmid evidence="1 2">unnamed1</plasmid>
    </source>
</reference>
<proteinExistence type="predicted"/>
<dbReference type="KEGG" id="rmb:K529_016175"/>
<dbReference type="InterPro" id="IPR011101">
    <property type="entry name" value="DUF5131"/>
</dbReference>
<name>A0A1B1A704_9RHOB</name>
<dbReference type="RefSeq" id="WP_040641643.1">
    <property type="nucleotide sequence ID" value="NZ_CP015231.1"/>
</dbReference>
<dbReference type="Pfam" id="PF07505">
    <property type="entry name" value="DUF5131"/>
    <property type="match status" value="1"/>
</dbReference>
<dbReference type="EMBL" id="CP015231">
    <property type="protein sequence ID" value="ANP42316.1"/>
    <property type="molecule type" value="Genomic_DNA"/>
</dbReference>
<dbReference type="AlphaFoldDB" id="A0A1B1A704"/>
<protein>
    <recommendedName>
        <fullName evidence="3">Phage protein Gp37/Gp68</fullName>
    </recommendedName>
</protein>
<dbReference type="OrthoDB" id="9787478at2"/>
<dbReference type="Proteomes" id="UP000013243">
    <property type="component" value="Plasmid unnamed1"/>
</dbReference>
<organism evidence="1 2">
    <name type="scientific">Tritonibacter mobilis F1926</name>
    <dbReference type="NCBI Taxonomy" id="1265309"/>
    <lineage>
        <taxon>Bacteria</taxon>
        <taxon>Pseudomonadati</taxon>
        <taxon>Pseudomonadota</taxon>
        <taxon>Alphaproteobacteria</taxon>
        <taxon>Rhodobacterales</taxon>
        <taxon>Paracoccaceae</taxon>
        <taxon>Tritonibacter</taxon>
    </lineage>
</organism>
<evidence type="ECO:0008006" key="3">
    <source>
        <dbReference type="Google" id="ProtNLM"/>
    </source>
</evidence>
<geneLocation type="plasmid" evidence="1 2">
    <name>unnamed1</name>
</geneLocation>
<sequence length="319" mass="35908">MPRRCLGSDHTFNPWEGCQKVAPECNHCYAETRDLRFTGGSHWGPKAPRRRTSVANWNKPLRWNKQADAFEASHGRRQRVFCASLADVFDNAVDTQWRADLWSLIRSCDRLDWLLLTKRPQNIIKMLPFDWGDGWPHVWLGTSAGTQKTAETNIPHLLCSPAAVRFVSAEPLLEQVYLNALKIRGNITIDALRGEAEEELTGKPVLGPKLTHLDWVICGGESGAKARPMHPDWAKSLRDQCLAAGVAFHFKQWGEWRPDDFSLSGAKSIWMSNDGTTVDGGVAEVHASCCRKTMRLMVRHGKAGAGRMLDNREWNEVPT</sequence>
<dbReference type="GeneID" id="28251403"/>
<accession>A0A1B1A704</accession>
<gene>
    <name evidence="1" type="ORF">K529_016175</name>
</gene>
<evidence type="ECO:0000313" key="2">
    <source>
        <dbReference type="Proteomes" id="UP000013243"/>
    </source>
</evidence>
<keyword evidence="1" id="KW-0614">Plasmid</keyword>
<evidence type="ECO:0000313" key="1">
    <source>
        <dbReference type="EMBL" id="ANP42316.1"/>
    </source>
</evidence>